<evidence type="ECO:0000313" key="2">
    <source>
        <dbReference type="Proteomes" id="UP000070558"/>
    </source>
</evidence>
<proteinExistence type="predicted"/>
<feature type="non-terminal residue" evidence="1">
    <location>
        <position position="113"/>
    </location>
</feature>
<evidence type="ECO:0000313" key="1">
    <source>
        <dbReference type="EMBL" id="KXA17523.1"/>
    </source>
</evidence>
<name>A0A133NMK8_GARVA</name>
<sequence>MACAAFVISAHANRRFSALCTKFDLNHVQKAEWVDGFCTIFWLNHVQKAENRSRGLSALCRSRRLAALTSSQRRSSASALSCSARKIAFARYASSAPAGWRAQLLVAARLIWH</sequence>
<dbReference type="AlphaFoldDB" id="A0A133NMK8"/>
<organism evidence="1 2">
    <name type="scientific">Gardnerella vaginalis</name>
    <dbReference type="NCBI Taxonomy" id="2702"/>
    <lineage>
        <taxon>Bacteria</taxon>
        <taxon>Bacillati</taxon>
        <taxon>Actinomycetota</taxon>
        <taxon>Actinomycetes</taxon>
        <taxon>Bifidobacteriales</taxon>
        <taxon>Bifidobacteriaceae</taxon>
        <taxon>Gardnerella</taxon>
    </lineage>
</organism>
<dbReference type="EMBL" id="LRQA01000053">
    <property type="protein sequence ID" value="KXA17523.1"/>
    <property type="molecule type" value="Genomic_DNA"/>
</dbReference>
<protein>
    <submittedName>
        <fullName evidence="1">Uncharacterized protein</fullName>
    </submittedName>
</protein>
<dbReference type="Proteomes" id="UP000070558">
    <property type="component" value="Unassembled WGS sequence"/>
</dbReference>
<accession>A0A133NMK8</accession>
<reference evidence="1 2" key="1">
    <citation type="submission" date="2016-01" db="EMBL/GenBank/DDBJ databases">
        <authorList>
            <person name="Oliw E.H."/>
        </authorList>
    </citation>
    <scope>NUCLEOTIDE SEQUENCE [LARGE SCALE GENOMIC DNA]</scope>
    <source>
        <strain evidence="1 2">GED7760B</strain>
    </source>
</reference>
<gene>
    <name evidence="1" type="ORF">HMPREF3216_01128</name>
</gene>
<comment type="caution">
    <text evidence="1">The sequence shown here is derived from an EMBL/GenBank/DDBJ whole genome shotgun (WGS) entry which is preliminary data.</text>
</comment>